<name>A0A941W3V1_9BACT</name>
<sequence>MKYIRYIGLVIAILLVFTPLSFAEERYNVHVNVKCKDDVLKSSIESFMKRELRNVGNINITDTEPCFKLGIIATNILNIHTRPIGTVVISTIVTFHAKDTPGSDIMDHILITGDGIDSIRELCISLVVAFETNTLEPIRELKKEKRDEKTNY</sequence>
<accession>A0A941W3V1</accession>
<evidence type="ECO:0000313" key="1">
    <source>
        <dbReference type="EMBL" id="MBS1258897.1"/>
    </source>
</evidence>
<proteinExistence type="predicted"/>
<dbReference type="AlphaFoldDB" id="A0A941W3V1"/>
<gene>
    <name evidence="1" type="ORF">MAG551_01961</name>
</gene>
<reference evidence="1" key="1">
    <citation type="journal article" date="2021" name="ISME J.">
        <title>Fine-scale metabolic discontinuity in a stratified prokaryote microbiome of a Red Sea deep halocline.</title>
        <authorList>
            <person name="Michoud G."/>
            <person name="Ngugi D.K."/>
            <person name="Barozzi A."/>
            <person name="Merlino G."/>
            <person name="Calleja M.L."/>
            <person name="Delgado-Huertas A."/>
            <person name="Moran X.A.G."/>
            <person name="Daffonchio D."/>
        </authorList>
    </citation>
    <scope>NUCLEOTIDE SEQUENCE</scope>
    <source>
        <strain evidence="1">SuakinDeep_MAG55_1</strain>
    </source>
</reference>
<comment type="caution">
    <text evidence="1">The sequence shown here is derived from an EMBL/GenBank/DDBJ whole genome shotgun (WGS) entry which is preliminary data.</text>
</comment>
<dbReference type="Proteomes" id="UP000722750">
    <property type="component" value="Unassembled WGS sequence"/>
</dbReference>
<dbReference type="EMBL" id="JAANXD010000076">
    <property type="protein sequence ID" value="MBS1258897.1"/>
    <property type="molecule type" value="Genomic_DNA"/>
</dbReference>
<protein>
    <submittedName>
        <fullName evidence="1">Uncharacterized protein</fullName>
    </submittedName>
</protein>
<organism evidence="1 2">
    <name type="scientific">Candidatus Scalindua arabica</name>
    <dbReference type="NCBI Taxonomy" id="1127984"/>
    <lineage>
        <taxon>Bacteria</taxon>
        <taxon>Pseudomonadati</taxon>
        <taxon>Planctomycetota</taxon>
        <taxon>Candidatus Brocadiia</taxon>
        <taxon>Candidatus Brocadiales</taxon>
        <taxon>Candidatus Scalinduaceae</taxon>
        <taxon>Candidatus Scalindua</taxon>
    </lineage>
</organism>
<evidence type="ECO:0000313" key="2">
    <source>
        <dbReference type="Proteomes" id="UP000722750"/>
    </source>
</evidence>